<evidence type="ECO:0000256" key="1">
    <source>
        <dbReference type="ARBA" id="ARBA00004651"/>
    </source>
</evidence>
<evidence type="ECO:0000256" key="13">
    <source>
        <dbReference type="SAM" id="Phobius"/>
    </source>
</evidence>
<feature type="transmembrane region" description="Helical" evidence="13">
    <location>
        <begin position="85"/>
        <end position="108"/>
    </location>
</feature>
<evidence type="ECO:0000256" key="7">
    <source>
        <dbReference type="ARBA" id="ARBA00023053"/>
    </source>
</evidence>
<feature type="transmembrane region" description="Helical" evidence="13">
    <location>
        <begin position="163"/>
        <end position="180"/>
    </location>
</feature>
<evidence type="ECO:0000256" key="10">
    <source>
        <dbReference type="ARBA" id="ARBA00023201"/>
    </source>
</evidence>
<dbReference type="AlphaFoldDB" id="A0AAW0SL08"/>
<evidence type="ECO:0000256" key="9">
    <source>
        <dbReference type="ARBA" id="ARBA00023136"/>
    </source>
</evidence>
<keyword evidence="7" id="KW-0915">Sodium</keyword>
<dbReference type="Proteomes" id="UP001487740">
    <property type="component" value="Unassembled WGS sequence"/>
</dbReference>
<dbReference type="InterPro" id="IPR038377">
    <property type="entry name" value="Na/Glc_symporter_sf"/>
</dbReference>
<feature type="transmembrane region" description="Helical" evidence="13">
    <location>
        <begin position="400"/>
        <end position="421"/>
    </location>
</feature>
<comment type="subcellular location">
    <subcellularLocation>
        <location evidence="1">Cell membrane</location>
        <topology evidence="1">Multi-pass membrane protein</topology>
    </subcellularLocation>
</comment>
<feature type="transmembrane region" description="Helical" evidence="13">
    <location>
        <begin position="242"/>
        <end position="261"/>
    </location>
</feature>
<keyword evidence="5 13" id="KW-0812">Transmembrane</keyword>
<feature type="transmembrane region" description="Helical" evidence="13">
    <location>
        <begin position="55"/>
        <end position="73"/>
    </location>
</feature>
<dbReference type="Gene3D" id="1.20.1730.10">
    <property type="entry name" value="Sodium/glucose cotransporter"/>
    <property type="match status" value="1"/>
</dbReference>
<evidence type="ECO:0000256" key="5">
    <source>
        <dbReference type="ARBA" id="ARBA00022692"/>
    </source>
</evidence>
<evidence type="ECO:0000256" key="8">
    <source>
        <dbReference type="ARBA" id="ARBA00023065"/>
    </source>
</evidence>
<keyword evidence="10" id="KW-0739">Sodium transport</keyword>
<comment type="similarity">
    <text evidence="2 11">Belongs to the sodium:solute symporter (SSF) (TC 2.A.21) family.</text>
</comment>
<dbReference type="InterPro" id="IPR001734">
    <property type="entry name" value="Na/solute_symporter"/>
</dbReference>
<dbReference type="EMBL" id="JARAKH010000049">
    <property type="protein sequence ID" value="KAK8375833.1"/>
    <property type="molecule type" value="Genomic_DNA"/>
</dbReference>
<dbReference type="PROSITE" id="PS50283">
    <property type="entry name" value="NA_SOLUT_SYMP_3"/>
    <property type="match status" value="1"/>
</dbReference>
<dbReference type="PANTHER" id="PTHR42985:SF40">
    <property type="entry name" value="LD47995P-RELATED"/>
    <property type="match status" value="1"/>
</dbReference>
<evidence type="ECO:0000256" key="4">
    <source>
        <dbReference type="ARBA" id="ARBA00022475"/>
    </source>
</evidence>
<dbReference type="NCBIfam" id="TIGR00813">
    <property type="entry name" value="sss"/>
    <property type="match status" value="1"/>
</dbReference>
<dbReference type="PANTHER" id="PTHR42985">
    <property type="entry name" value="SODIUM-COUPLED MONOCARBOXYLATE TRANSPORTER"/>
    <property type="match status" value="1"/>
</dbReference>
<evidence type="ECO:0000256" key="2">
    <source>
        <dbReference type="ARBA" id="ARBA00006434"/>
    </source>
</evidence>
<sequence length="617" mass="65985">MGFSGWDWAVFVAALIASLGTGLAAGWVARRRTVRGDAKGTAAEFLMGGRTLNPLVVALSTMVGAVSAITLLGNAAEMYAFGTQLWMNHFGIVLGFVFVHLVNLKVLYPLRITSVFTYIEGRFQSKALRSFTTVFTFLGTFLYLGLCAYTPSLAMQTLTGLPTWASIVIMGGICTFYSAWGGVRAVVYTDMLQVLVMVVGVVVILVTAVMEVGGLGRVWEVARQHGRVELWNVDPNPLQRHSLWLVTVQGYFLPLVLFGTGQAQVQRVCSVATWNKAVGAHYLNLAVLLTVVSCCNLMGIAIFAVYATCDPLATGAIQKADQIVPFYVMDRLSSLYGVAGLFMASLYAGGLSSVASSSSSFSSLTLPSSWPAGVVIGVAGMVSGLACTWVGGVFQAAQTILGTINAPLLGLFLLGMCCPFANKTGGAVGLGVSLAFNMWVCVGAMLFSPPPTTLPFSDEGCNSSTSFPSSSFPSTFSSFSSTNSPSSSSFVSYSTSLSSVSHSFFPSMESTFSSTFFSSSFSSSFLPSLTTTERPEEPHVFPLYLISYTLYPLIGVSITVLVGAFTSLISKPWTTEQAGRIYLHPTFYALQRRWERRGGPRNPPSASTQTLVPLEKF</sequence>
<feature type="transmembrane region" description="Helical" evidence="13">
    <location>
        <begin position="128"/>
        <end position="151"/>
    </location>
</feature>
<proteinExistence type="inferred from homology"/>
<name>A0AAW0SL08_SCYPA</name>
<feature type="transmembrane region" description="Helical" evidence="13">
    <location>
        <begin position="282"/>
        <end position="306"/>
    </location>
</feature>
<evidence type="ECO:0000256" key="3">
    <source>
        <dbReference type="ARBA" id="ARBA00022448"/>
    </source>
</evidence>
<dbReference type="GO" id="GO:0006814">
    <property type="term" value="P:sodium ion transport"/>
    <property type="evidence" value="ECO:0007669"/>
    <property type="project" value="UniProtKB-KW"/>
</dbReference>
<feature type="transmembrane region" description="Helical" evidence="13">
    <location>
        <begin position="335"/>
        <end position="358"/>
    </location>
</feature>
<evidence type="ECO:0008006" key="16">
    <source>
        <dbReference type="Google" id="ProtNLM"/>
    </source>
</evidence>
<dbReference type="InterPro" id="IPR051163">
    <property type="entry name" value="Sodium:Solute_Symporter_SSF"/>
</dbReference>
<accession>A0AAW0SL08</accession>
<dbReference type="GO" id="GO:0005886">
    <property type="term" value="C:plasma membrane"/>
    <property type="evidence" value="ECO:0007669"/>
    <property type="project" value="UniProtKB-SubCell"/>
</dbReference>
<dbReference type="Pfam" id="PF00474">
    <property type="entry name" value="SSF"/>
    <property type="match status" value="1"/>
</dbReference>
<evidence type="ECO:0000313" key="14">
    <source>
        <dbReference type="EMBL" id="KAK8375833.1"/>
    </source>
</evidence>
<evidence type="ECO:0000313" key="15">
    <source>
        <dbReference type="Proteomes" id="UP001487740"/>
    </source>
</evidence>
<feature type="transmembrane region" description="Helical" evidence="13">
    <location>
        <begin position="428"/>
        <end position="447"/>
    </location>
</feature>
<feature type="transmembrane region" description="Helical" evidence="13">
    <location>
        <begin position="6"/>
        <end position="29"/>
    </location>
</feature>
<organism evidence="14 15">
    <name type="scientific">Scylla paramamosain</name>
    <name type="common">Mud crab</name>
    <dbReference type="NCBI Taxonomy" id="85552"/>
    <lineage>
        <taxon>Eukaryota</taxon>
        <taxon>Metazoa</taxon>
        <taxon>Ecdysozoa</taxon>
        <taxon>Arthropoda</taxon>
        <taxon>Crustacea</taxon>
        <taxon>Multicrustacea</taxon>
        <taxon>Malacostraca</taxon>
        <taxon>Eumalacostraca</taxon>
        <taxon>Eucarida</taxon>
        <taxon>Decapoda</taxon>
        <taxon>Pleocyemata</taxon>
        <taxon>Brachyura</taxon>
        <taxon>Eubrachyura</taxon>
        <taxon>Portunoidea</taxon>
        <taxon>Portunidae</taxon>
        <taxon>Portuninae</taxon>
        <taxon>Scylla</taxon>
    </lineage>
</organism>
<evidence type="ECO:0000256" key="6">
    <source>
        <dbReference type="ARBA" id="ARBA00022989"/>
    </source>
</evidence>
<comment type="caution">
    <text evidence="14">The sequence shown here is derived from an EMBL/GenBank/DDBJ whole genome shotgun (WGS) entry which is preliminary data.</text>
</comment>
<feature type="transmembrane region" description="Helical" evidence="13">
    <location>
        <begin position="192"/>
        <end position="210"/>
    </location>
</feature>
<keyword evidence="15" id="KW-1185">Reference proteome</keyword>
<keyword evidence="4" id="KW-1003">Cell membrane</keyword>
<keyword evidence="8" id="KW-0406">Ion transport</keyword>
<evidence type="ECO:0000256" key="11">
    <source>
        <dbReference type="RuleBase" id="RU362091"/>
    </source>
</evidence>
<gene>
    <name evidence="14" type="ORF">O3P69_008523</name>
</gene>
<reference evidence="14 15" key="1">
    <citation type="submission" date="2023-03" db="EMBL/GenBank/DDBJ databases">
        <title>High-quality genome of Scylla paramamosain provides insights in environmental adaptation.</title>
        <authorList>
            <person name="Zhang L."/>
        </authorList>
    </citation>
    <scope>NUCLEOTIDE SEQUENCE [LARGE SCALE GENOMIC DNA]</scope>
    <source>
        <strain evidence="14">LZ_2023a</strain>
        <tissue evidence="14">Muscle</tissue>
    </source>
</reference>
<keyword evidence="3" id="KW-0813">Transport</keyword>
<evidence type="ECO:0000256" key="12">
    <source>
        <dbReference type="SAM" id="MobiDB-lite"/>
    </source>
</evidence>
<feature type="region of interest" description="Disordered" evidence="12">
    <location>
        <begin position="596"/>
        <end position="617"/>
    </location>
</feature>
<feature type="transmembrane region" description="Helical" evidence="13">
    <location>
        <begin position="370"/>
        <end position="394"/>
    </location>
</feature>
<dbReference type="GO" id="GO:0015293">
    <property type="term" value="F:symporter activity"/>
    <property type="evidence" value="ECO:0007669"/>
    <property type="project" value="TreeGrafter"/>
</dbReference>
<feature type="transmembrane region" description="Helical" evidence="13">
    <location>
        <begin position="550"/>
        <end position="570"/>
    </location>
</feature>
<protein>
    <recommendedName>
        <fullName evidence="16">Sodium-coupled monocarboxylate transporter 1</fullName>
    </recommendedName>
</protein>
<keyword evidence="9 13" id="KW-0472">Membrane</keyword>
<keyword evidence="6 13" id="KW-1133">Transmembrane helix</keyword>